<accession>A0A645G9F0</accession>
<dbReference type="InterPro" id="IPR054402">
    <property type="entry name" value="Tt1218-like_dom"/>
</dbReference>
<dbReference type="InterPro" id="IPR013362">
    <property type="entry name" value="Pilus_4_PilV"/>
</dbReference>
<protein>
    <recommendedName>
        <fullName evidence="1">Type IV pilin Tt1218-like domain-containing protein</fullName>
    </recommendedName>
</protein>
<dbReference type="AlphaFoldDB" id="A0A645G9F0"/>
<reference evidence="2" key="1">
    <citation type="submission" date="2019-08" db="EMBL/GenBank/DDBJ databases">
        <authorList>
            <person name="Kucharzyk K."/>
            <person name="Murdoch R.W."/>
            <person name="Higgins S."/>
            <person name="Loffler F."/>
        </authorList>
    </citation>
    <scope>NUCLEOTIDE SEQUENCE</scope>
</reference>
<comment type="caution">
    <text evidence="2">The sequence shown here is derived from an EMBL/GenBank/DDBJ whole genome shotgun (WGS) entry which is preliminary data.</text>
</comment>
<dbReference type="EMBL" id="VSSQ01070656">
    <property type="protein sequence ID" value="MPN22429.1"/>
    <property type="molecule type" value="Genomic_DNA"/>
</dbReference>
<sequence>MAGLQLAALRWTTDASRTAAVARLGQEMAEKLRSQPGQVDRYLAAARTEAVANPACYGASGCPADVMAATDVAEWRALVAAALPAGFATLCRDRSPGDGSVANPDCSGGATDPVVMKFWWTARDARGRSVDVDTLSAPVAVLPLRP</sequence>
<dbReference type="Pfam" id="PF22150">
    <property type="entry name" value="Tt1218-like"/>
    <property type="match status" value="1"/>
</dbReference>
<dbReference type="NCBIfam" id="TIGR02523">
    <property type="entry name" value="type_IV_pilV"/>
    <property type="match status" value="1"/>
</dbReference>
<name>A0A645G9F0_9ZZZZ</name>
<evidence type="ECO:0000313" key="2">
    <source>
        <dbReference type="EMBL" id="MPN22429.1"/>
    </source>
</evidence>
<gene>
    <name evidence="2" type="ORF">SDC9_169812</name>
</gene>
<evidence type="ECO:0000259" key="1">
    <source>
        <dbReference type="Pfam" id="PF22150"/>
    </source>
</evidence>
<proteinExistence type="predicted"/>
<feature type="domain" description="Type IV pilin Tt1218-like" evidence="1">
    <location>
        <begin position="4"/>
        <end position="73"/>
    </location>
</feature>
<organism evidence="2">
    <name type="scientific">bioreactor metagenome</name>
    <dbReference type="NCBI Taxonomy" id="1076179"/>
    <lineage>
        <taxon>unclassified sequences</taxon>
        <taxon>metagenomes</taxon>
        <taxon>ecological metagenomes</taxon>
    </lineage>
</organism>